<comment type="caution">
    <text evidence="3">The sequence shown here is derived from an EMBL/GenBank/DDBJ whole genome shotgun (WGS) entry which is preliminary data.</text>
</comment>
<sequence>MPHKHKRKRGGGDDDYDLPPSQRARPLPVYTSTQGAKQRDPGTAKQRKGRGADSDAPRAFRRLMAVAQGQKTRSGLDDGQGPGARKGKGNAKVKEPSVVASDMPEAPRIRPGEDMRSFAARVDAALPVAGLTKKTKVTDGKDEAGLKVHRTRKERKMHKLYDQWRAEERKIQERREEELELEAERELENDGAGVLASSAFMDGVEDASGKKKKGRRRRGRAKQDDDDPWLALKKKRAEAKVGLHDVAQAPPELNKKMRQQLRVGDATVDVESVPKAAGSLRRREELQTARNDVVEAYRKIREHEQAKLDAQRKKK</sequence>
<accession>A0AB34FKA8</accession>
<keyword evidence="4" id="KW-1185">Reference proteome</keyword>
<feature type="compositionally biased region" description="Basic residues" evidence="2">
    <location>
        <begin position="210"/>
        <end position="220"/>
    </location>
</feature>
<keyword evidence="1" id="KW-0175">Coiled coil</keyword>
<protein>
    <submittedName>
        <fullName evidence="3">Urease accessory protein UreD</fullName>
    </submittedName>
</protein>
<feature type="coiled-coil region" evidence="1">
    <location>
        <begin position="286"/>
        <end position="313"/>
    </location>
</feature>
<gene>
    <name evidence="3" type="ORF">O9K51_09300</name>
</gene>
<feature type="region of interest" description="Disordered" evidence="2">
    <location>
        <begin position="136"/>
        <end position="155"/>
    </location>
</feature>
<evidence type="ECO:0000256" key="1">
    <source>
        <dbReference type="SAM" id="Coils"/>
    </source>
</evidence>
<organism evidence="3 4">
    <name type="scientific">Purpureocillium lavendulum</name>
    <dbReference type="NCBI Taxonomy" id="1247861"/>
    <lineage>
        <taxon>Eukaryota</taxon>
        <taxon>Fungi</taxon>
        <taxon>Dikarya</taxon>
        <taxon>Ascomycota</taxon>
        <taxon>Pezizomycotina</taxon>
        <taxon>Sordariomycetes</taxon>
        <taxon>Hypocreomycetidae</taxon>
        <taxon>Hypocreales</taxon>
        <taxon>Ophiocordycipitaceae</taxon>
        <taxon>Purpureocillium</taxon>
    </lineage>
</organism>
<feature type="compositionally biased region" description="Basic and acidic residues" evidence="2">
    <location>
        <begin position="136"/>
        <end position="146"/>
    </location>
</feature>
<evidence type="ECO:0000313" key="4">
    <source>
        <dbReference type="Proteomes" id="UP001163105"/>
    </source>
</evidence>
<proteinExistence type="predicted"/>
<feature type="region of interest" description="Disordered" evidence="2">
    <location>
        <begin position="182"/>
        <end position="231"/>
    </location>
</feature>
<dbReference type="PANTHER" id="PTHR40644:SF1">
    <property type="entry name" value="UPF0653 PROTEIN C607.02C"/>
    <property type="match status" value="1"/>
</dbReference>
<dbReference type="PANTHER" id="PTHR40644">
    <property type="entry name" value="UPF0653 PROTEIN C607.02C"/>
    <property type="match status" value="1"/>
</dbReference>
<name>A0AB34FKA8_9HYPO</name>
<reference evidence="3" key="1">
    <citation type="submission" date="2023-01" db="EMBL/GenBank/DDBJ databases">
        <title>The growth and conidiation of Purpureocillium lavendulum are regulated by nitrogen source and histone H3K14 acetylation.</title>
        <authorList>
            <person name="Tang P."/>
            <person name="Han J."/>
            <person name="Zhang C."/>
            <person name="Tang P."/>
            <person name="Qi F."/>
            <person name="Zhang K."/>
            <person name="Liang L."/>
        </authorList>
    </citation>
    <scope>NUCLEOTIDE SEQUENCE</scope>
    <source>
        <strain evidence="3">YMF1.00683</strain>
    </source>
</reference>
<feature type="region of interest" description="Disordered" evidence="2">
    <location>
        <begin position="1"/>
        <end position="112"/>
    </location>
</feature>
<dbReference type="Proteomes" id="UP001163105">
    <property type="component" value="Unassembled WGS sequence"/>
</dbReference>
<evidence type="ECO:0000256" key="2">
    <source>
        <dbReference type="SAM" id="MobiDB-lite"/>
    </source>
</evidence>
<evidence type="ECO:0000313" key="3">
    <source>
        <dbReference type="EMBL" id="KAJ6438705.1"/>
    </source>
</evidence>
<dbReference type="EMBL" id="JAQHRD010000008">
    <property type="protein sequence ID" value="KAJ6438705.1"/>
    <property type="molecule type" value="Genomic_DNA"/>
</dbReference>
<dbReference type="AlphaFoldDB" id="A0AB34FKA8"/>